<dbReference type="Proteomes" id="UP000609879">
    <property type="component" value="Unassembled WGS sequence"/>
</dbReference>
<sequence>MRPSPRLLEPLGATVPLVDPGAPGSAAPCLVTRTAGAVPVGRVVNAPGLSLRPVRGGVQLEGPGALRRSPISIPTRPGRFAESVT</sequence>
<evidence type="ECO:0000256" key="1">
    <source>
        <dbReference type="SAM" id="MobiDB-lite"/>
    </source>
</evidence>
<gene>
    <name evidence="2" type="ORF">Ade02nite_17960</name>
</gene>
<evidence type="ECO:0000313" key="2">
    <source>
        <dbReference type="EMBL" id="GID73155.1"/>
    </source>
</evidence>
<accession>A0ABQ3XZX3</accession>
<keyword evidence="3" id="KW-1185">Reference proteome</keyword>
<name>A0ABQ3XZX3_9ACTN</name>
<feature type="region of interest" description="Disordered" evidence="1">
    <location>
        <begin position="61"/>
        <end position="85"/>
    </location>
</feature>
<organism evidence="2 3">
    <name type="scientific">Paractinoplanes deccanensis</name>
    <dbReference type="NCBI Taxonomy" id="113561"/>
    <lineage>
        <taxon>Bacteria</taxon>
        <taxon>Bacillati</taxon>
        <taxon>Actinomycetota</taxon>
        <taxon>Actinomycetes</taxon>
        <taxon>Micromonosporales</taxon>
        <taxon>Micromonosporaceae</taxon>
        <taxon>Paractinoplanes</taxon>
    </lineage>
</organism>
<comment type="caution">
    <text evidence="2">The sequence shown here is derived from an EMBL/GenBank/DDBJ whole genome shotgun (WGS) entry which is preliminary data.</text>
</comment>
<dbReference type="EMBL" id="BOMI01000030">
    <property type="protein sequence ID" value="GID73155.1"/>
    <property type="molecule type" value="Genomic_DNA"/>
</dbReference>
<proteinExistence type="predicted"/>
<protein>
    <submittedName>
        <fullName evidence="2">Uncharacterized protein</fullName>
    </submittedName>
</protein>
<evidence type="ECO:0000313" key="3">
    <source>
        <dbReference type="Proteomes" id="UP000609879"/>
    </source>
</evidence>
<dbReference type="RefSeq" id="WP_203761086.1">
    <property type="nucleotide sequence ID" value="NZ_BAAABO010000029.1"/>
</dbReference>
<reference evidence="2 3" key="1">
    <citation type="submission" date="2021-01" db="EMBL/GenBank/DDBJ databases">
        <title>Whole genome shotgun sequence of Actinoplanes deccanensis NBRC 13994.</title>
        <authorList>
            <person name="Komaki H."/>
            <person name="Tamura T."/>
        </authorList>
    </citation>
    <scope>NUCLEOTIDE SEQUENCE [LARGE SCALE GENOMIC DNA]</scope>
    <source>
        <strain evidence="2 3">NBRC 13994</strain>
    </source>
</reference>